<dbReference type="EMBL" id="JBBPCO010000010">
    <property type="protein sequence ID" value="MEK8090278.1"/>
    <property type="molecule type" value="Genomic_DNA"/>
</dbReference>
<dbReference type="SUPFAM" id="SSF53335">
    <property type="entry name" value="S-adenosyl-L-methionine-dependent methyltransferases"/>
    <property type="match status" value="1"/>
</dbReference>
<protein>
    <submittedName>
        <fullName evidence="2">TIGR04290 family methyltransferase</fullName>
    </submittedName>
</protein>
<dbReference type="PANTHER" id="PTHR43861">
    <property type="entry name" value="TRANS-ACONITATE 2-METHYLTRANSFERASE-RELATED"/>
    <property type="match status" value="1"/>
</dbReference>
<keyword evidence="3" id="KW-1185">Reference proteome</keyword>
<dbReference type="RefSeq" id="WP_341371333.1">
    <property type="nucleotide sequence ID" value="NZ_JBBPCO010000010.1"/>
</dbReference>
<comment type="caution">
    <text evidence="2">The sequence shown here is derived from an EMBL/GenBank/DDBJ whole genome shotgun (WGS) entry which is preliminary data.</text>
</comment>
<reference evidence="2 3" key="1">
    <citation type="submission" date="2024-04" db="EMBL/GenBank/DDBJ databases">
        <authorList>
            <person name="Abashina T."/>
            <person name="Shaikin A."/>
        </authorList>
    </citation>
    <scope>NUCLEOTIDE SEQUENCE [LARGE SCALE GENOMIC DNA]</scope>
    <source>
        <strain evidence="2 3">AAFK</strain>
    </source>
</reference>
<dbReference type="NCBIfam" id="TIGR04290">
    <property type="entry name" value="meth_Rta_06860"/>
    <property type="match status" value="1"/>
</dbReference>
<dbReference type="GO" id="GO:0032259">
    <property type="term" value="P:methylation"/>
    <property type="evidence" value="ECO:0007669"/>
    <property type="project" value="UniProtKB-KW"/>
</dbReference>
<dbReference type="InterPro" id="IPR027554">
    <property type="entry name" value="Meth_Rta_06860"/>
</dbReference>
<name>A0ABU9D9R6_9PROT</name>
<keyword evidence="2" id="KW-0808">Transferase</keyword>
<dbReference type="GO" id="GO:0008168">
    <property type="term" value="F:methyltransferase activity"/>
    <property type="evidence" value="ECO:0007669"/>
    <property type="project" value="UniProtKB-KW"/>
</dbReference>
<evidence type="ECO:0000313" key="2">
    <source>
        <dbReference type="EMBL" id="MEK8090278.1"/>
    </source>
</evidence>
<keyword evidence="2" id="KW-0489">Methyltransferase</keyword>
<dbReference type="Gene3D" id="3.40.50.150">
    <property type="entry name" value="Vaccinia Virus protein VP39"/>
    <property type="match status" value="1"/>
</dbReference>
<evidence type="ECO:0000256" key="1">
    <source>
        <dbReference type="SAM" id="MobiDB-lite"/>
    </source>
</evidence>
<feature type="region of interest" description="Disordered" evidence="1">
    <location>
        <begin position="1"/>
        <end position="22"/>
    </location>
</feature>
<dbReference type="Pfam" id="PF08003">
    <property type="entry name" value="Methyltransf_9"/>
    <property type="match status" value="1"/>
</dbReference>
<proteinExistence type="predicted"/>
<gene>
    <name evidence="2" type="ORF">WOB96_10950</name>
</gene>
<feature type="compositionally biased region" description="Polar residues" evidence="1">
    <location>
        <begin position="1"/>
        <end position="18"/>
    </location>
</feature>
<dbReference type="CDD" id="cd02440">
    <property type="entry name" value="AdoMet_MTases"/>
    <property type="match status" value="1"/>
</dbReference>
<dbReference type="InterPro" id="IPR029063">
    <property type="entry name" value="SAM-dependent_MTases_sf"/>
</dbReference>
<dbReference type="Proteomes" id="UP001446205">
    <property type="component" value="Unassembled WGS sequence"/>
</dbReference>
<organism evidence="2 3">
    <name type="scientific">Thermithiobacillus plumbiphilus</name>
    <dbReference type="NCBI Taxonomy" id="1729899"/>
    <lineage>
        <taxon>Bacteria</taxon>
        <taxon>Pseudomonadati</taxon>
        <taxon>Pseudomonadota</taxon>
        <taxon>Acidithiobacillia</taxon>
        <taxon>Acidithiobacillales</taxon>
        <taxon>Thermithiobacillaceae</taxon>
        <taxon>Thermithiobacillus</taxon>
    </lineage>
</organism>
<sequence>MSTSSNDLQRSQRATPASDQLPEGQQALGLRLQELGPWFHNMEIGGVRTAPEHFLGDYPNIKWQRFAHAIPADLTGKTVLDIGCNGGFYSMEMKRRGAARVLGIDTEDLYLQQARFAADYNNLDIEFERMSVYEVDQLGERFDYVIFMGVLYHLRHPLLALDKVATVVGERMIFQSMLRGSHRARRLPDDLSFWDESVFADPDFPSMYFIEKRYAGDDSNWWIPNRSAAEAMLRSAGFELLEHPEDEVWVCKPDLRKIEKHQQGIWWED</sequence>
<evidence type="ECO:0000313" key="3">
    <source>
        <dbReference type="Proteomes" id="UP001446205"/>
    </source>
</evidence>
<accession>A0ABU9D9R6</accession>
<dbReference type="InterPro" id="IPR027555">
    <property type="entry name" value="Mo5U34_MeTrfas-like"/>
</dbReference>